<sequence length="91" mass="10469">MRAVGHDRRLGGKRVSAHQFLLVMLPRKLNDLFQRNLRGVWRRHHSFGKPQLIRRRIQHPPGNLRQQLAHMQGDLERTVPGNKCAPAGIVA</sequence>
<gene>
    <name evidence="1" type="ORF">SDC9_194925</name>
</gene>
<evidence type="ECO:0000313" key="1">
    <source>
        <dbReference type="EMBL" id="MPN47323.1"/>
    </source>
</evidence>
<name>A0A645IJ06_9ZZZZ</name>
<reference evidence="1" key="1">
    <citation type="submission" date="2019-08" db="EMBL/GenBank/DDBJ databases">
        <authorList>
            <person name="Kucharzyk K."/>
            <person name="Murdoch R.W."/>
            <person name="Higgins S."/>
            <person name="Loffler F."/>
        </authorList>
    </citation>
    <scope>NUCLEOTIDE SEQUENCE</scope>
</reference>
<comment type="caution">
    <text evidence="1">The sequence shown here is derived from an EMBL/GenBank/DDBJ whole genome shotgun (WGS) entry which is preliminary data.</text>
</comment>
<proteinExistence type="predicted"/>
<organism evidence="1">
    <name type="scientific">bioreactor metagenome</name>
    <dbReference type="NCBI Taxonomy" id="1076179"/>
    <lineage>
        <taxon>unclassified sequences</taxon>
        <taxon>metagenomes</taxon>
        <taxon>ecological metagenomes</taxon>
    </lineage>
</organism>
<protein>
    <submittedName>
        <fullName evidence="1">Uncharacterized protein</fullName>
    </submittedName>
</protein>
<dbReference type="EMBL" id="VSSQ01108733">
    <property type="protein sequence ID" value="MPN47323.1"/>
    <property type="molecule type" value="Genomic_DNA"/>
</dbReference>
<accession>A0A645IJ06</accession>
<dbReference type="AlphaFoldDB" id="A0A645IJ06"/>